<sequence>MPSRTSRSIEMRPAEAGDMAFMQQLYACTRNTEVRMGGCDLATETLLQGVQFRAQQSWFESQYPNADLAVIMDRERPVGRLFVDYGPGELRILDICLLPEYRNRGIGLGLLRSLQAQGERLRLPVRLNVALGSPALRLLQRCGFEILAVDGVYNLMEWMPPAGIDLD</sequence>
<dbReference type="InterPro" id="IPR016181">
    <property type="entry name" value="Acyl_CoA_acyltransferase"/>
</dbReference>
<dbReference type="Gene3D" id="3.40.630.30">
    <property type="match status" value="1"/>
</dbReference>
<evidence type="ECO:0000313" key="2">
    <source>
        <dbReference type="EMBL" id="MTW11566.1"/>
    </source>
</evidence>
<dbReference type="CDD" id="cd04301">
    <property type="entry name" value="NAT_SF"/>
    <property type="match status" value="1"/>
</dbReference>
<accession>A0A6L6QIV0</accession>
<protein>
    <submittedName>
        <fullName evidence="2">GNAT family N-acetyltransferase</fullName>
    </submittedName>
</protein>
<evidence type="ECO:0000259" key="1">
    <source>
        <dbReference type="PROSITE" id="PS51186"/>
    </source>
</evidence>
<gene>
    <name evidence="2" type="ORF">GM658_13250</name>
</gene>
<dbReference type="Pfam" id="PF13508">
    <property type="entry name" value="Acetyltransf_7"/>
    <property type="match status" value="1"/>
</dbReference>
<comment type="caution">
    <text evidence="2">The sequence shown here is derived from an EMBL/GenBank/DDBJ whole genome shotgun (WGS) entry which is preliminary data.</text>
</comment>
<dbReference type="InterPro" id="IPR000182">
    <property type="entry name" value="GNAT_dom"/>
</dbReference>
<name>A0A6L6QIV0_9BURK</name>
<dbReference type="EMBL" id="WNKX01000008">
    <property type="protein sequence ID" value="MTW11566.1"/>
    <property type="molecule type" value="Genomic_DNA"/>
</dbReference>
<keyword evidence="2" id="KW-0808">Transferase</keyword>
<dbReference type="AlphaFoldDB" id="A0A6L6QIV0"/>
<proteinExistence type="predicted"/>
<dbReference type="OrthoDB" id="5525374at2"/>
<feature type="domain" description="N-acetyltransferase" evidence="1">
    <location>
        <begin position="9"/>
        <end position="161"/>
    </location>
</feature>
<keyword evidence="3" id="KW-1185">Reference proteome</keyword>
<organism evidence="2 3">
    <name type="scientific">Massilia eburnea</name>
    <dbReference type="NCBI Taxonomy" id="1776165"/>
    <lineage>
        <taxon>Bacteria</taxon>
        <taxon>Pseudomonadati</taxon>
        <taxon>Pseudomonadota</taxon>
        <taxon>Betaproteobacteria</taxon>
        <taxon>Burkholderiales</taxon>
        <taxon>Oxalobacteraceae</taxon>
        <taxon>Telluria group</taxon>
        <taxon>Massilia</taxon>
    </lineage>
</organism>
<dbReference type="RefSeq" id="WP_155454512.1">
    <property type="nucleotide sequence ID" value="NZ_WNKX01000008.1"/>
</dbReference>
<dbReference type="SUPFAM" id="SSF55729">
    <property type="entry name" value="Acyl-CoA N-acyltransferases (Nat)"/>
    <property type="match status" value="1"/>
</dbReference>
<dbReference type="PROSITE" id="PS51186">
    <property type="entry name" value="GNAT"/>
    <property type="match status" value="1"/>
</dbReference>
<evidence type="ECO:0000313" key="3">
    <source>
        <dbReference type="Proteomes" id="UP000472320"/>
    </source>
</evidence>
<reference evidence="2 3" key="1">
    <citation type="submission" date="2019-11" db="EMBL/GenBank/DDBJ databases">
        <title>Type strains purchased from KCTC, JCM and DSMZ.</title>
        <authorList>
            <person name="Lu H."/>
        </authorList>
    </citation>
    <scope>NUCLEOTIDE SEQUENCE [LARGE SCALE GENOMIC DNA]</scope>
    <source>
        <strain evidence="2 3">JCM 31587</strain>
    </source>
</reference>
<dbReference type="Proteomes" id="UP000472320">
    <property type="component" value="Unassembled WGS sequence"/>
</dbReference>
<dbReference type="GO" id="GO:0016747">
    <property type="term" value="F:acyltransferase activity, transferring groups other than amino-acyl groups"/>
    <property type="evidence" value="ECO:0007669"/>
    <property type="project" value="InterPro"/>
</dbReference>